<dbReference type="EMBL" id="KZ826366">
    <property type="protein sequence ID" value="PYI04707.1"/>
    <property type="molecule type" value="Genomic_DNA"/>
</dbReference>
<dbReference type="GO" id="GO:0005829">
    <property type="term" value="C:cytosol"/>
    <property type="evidence" value="ECO:0007669"/>
    <property type="project" value="TreeGrafter"/>
</dbReference>
<keyword evidence="8" id="KW-0812">Transmembrane</keyword>
<dbReference type="Proteomes" id="UP000248423">
    <property type="component" value="Unassembled WGS sequence"/>
</dbReference>
<evidence type="ECO:0000256" key="2">
    <source>
        <dbReference type="ARBA" id="ARBA00007812"/>
    </source>
</evidence>
<protein>
    <recommendedName>
        <fullName evidence="9">Thiamine pyrophosphate enzyme central domain-containing protein</fullName>
    </recommendedName>
</protein>
<feature type="domain" description="Thiamine pyrophosphate enzyme central" evidence="9">
    <location>
        <begin position="360"/>
        <end position="466"/>
    </location>
</feature>
<evidence type="ECO:0000313" key="10">
    <source>
        <dbReference type="EMBL" id="PYI04707.1"/>
    </source>
</evidence>
<dbReference type="InterPro" id="IPR011009">
    <property type="entry name" value="Kinase-like_dom_sf"/>
</dbReference>
<dbReference type="Gene3D" id="3.40.50.1220">
    <property type="entry name" value="TPP-binding domain"/>
    <property type="match status" value="1"/>
</dbReference>
<dbReference type="VEuPathDB" id="FungiDB:BO78DRAFT_420453"/>
<evidence type="ECO:0000256" key="4">
    <source>
        <dbReference type="ARBA" id="ARBA00022793"/>
    </source>
</evidence>
<keyword evidence="4" id="KW-0210">Decarboxylase</keyword>
<name>A0A319E3S1_ASPSB</name>
<dbReference type="STRING" id="1448318.A0A319E3S1"/>
<keyword evidence="7" id="KW-0456">Lyase</keyword>
<evidence type="ECO:0000256" key="1">
    <source>
        <dbReference type="ARBA" id="ARBA00001964"/>
    </source>
</evidence>
<keyword evidence="5" id="KW-0460">Magnesium</keyword>
<dbReference type="OrthoDB" id="3970464at2759"/>
<keyword evidence="6" id="KW-0786">Thiamine pyrophosphate</keyword>
<dbReference type="GO" id="GO:0030976">
    <property type="term" value="F:thiamine pyrophosphate binding"/>
    <property type="evidence" value="ECO:0007669"/>
    <property type="project" value="InterPro"/>
</dbReference>
<dbReference type="InterPro" id="IPR029035">
    <property type="entry name" value="DHS-like_NAD/FAD-binding_dom"/>
</dbReference>
<dbReference type="GO" id="GO:0004737">
    <property type="term" value="F:pyruvate decarboxylase activity"/>
    <property type="evidence" value="ECO:0007669"/>
    <property type="project" value="TreeGrafter"/>
</dbReference>
<dbReference type="AlphaFoldDB" id="A0A319E3S1"/>
<keyword evidence="8" id="KW-1133">Transmembrane helix</keyword>
<dbReference type="PANTHER" id="PTHR43452">
    <property type="entry name" value="PYRUVATE DECARBOXYLASE"/>
    <property type="match status" value="1"/>
</dbReference>
<comment type="similarity">
    <text evidence="2">Belongs to the TPP enzyme family.</text>
</comment>
<dbReference type="SUPFAM" id="SSF52467">
    <property type="entry name" value="DHS-like NAD/FAD-binding domain"/>
    <property type="match status" value="1"/>
</dbReference>
<keyword evidence="3" id="KW-0479">Metal-binding</keyword>
<dbReference type="GO" id="GO:0000287">
    <property type="term" value="F:magnesium ion binding"/>
    <property type="evidence" value="ECO:0007669"/>
    <property type="project" value="InterPro"/>
</dbReference>
<dbReference type="Pfam" id="PF00205">
    <property type="entry name" value="TPP_enzyme_M"/>
    <property type="match status" value="1"/>
</dbReference>
<keyword evidence="8" id="KW-0472">Membrane</keyword>
<evidence type="ECO:0000259" key="9">
    <source>
        <dbReference type="Pfam" id="PF00205"/>
    </source>
</evidence>
<dbReference type="InterPro" id="IPR012110">
    <property type="entry name" value="PDC/IPDC-like"/>
</dbReference>
<sequence>MYSAIRLTAFSPRNSFSRTVFSLAPGCTLHGAHWKYHILNPIKGDGTHASSVFKARVIPDHSPGKALEAPKWALIKVASPDDPTASENLKRECNIYRLPGVASANCFRKLYDIIDKNTIALEWLDTTLAELEYRSDTRTYRLIGKVLREMLSSCVILEQYNCVNTDFKSANVLLSALCFSKDIPELQTNLPFEEEIWKVEIPQQLRDLLRSMLVINPSKGLLPWKETLIRSRLSDWIKYGERFHKLAEELGNPGILFLLPFDCGETFWKEKVPKRERDYGDYRHFATMASRVTKAQTNLMDPMTVPEQIDWTLEQAIIHSQPVYIELPGDMVDAAIIASRLNTPISVPECPPSPNEPLPEVLARIYNARQPLILVDGECRSLRILDEVDELVKITGWPTWTTVFGKGLVNEELPNVYGHYNGSWGSKEWQVYFESADLIIALGPHYTDTNSYHFTTIPREEVSVSLSKSMVQIGSKCYRDIPDGFLFRVLRSLDKDCVPQVEGPPRSTATNVRAAIDHDGALVQKTFYSFVNEIFRPNDLILTETGTAGHGGRQFQLPPHSRLFGPATWLSIGYMLLATLGAIVAKREISQNANARAILFIGDGSLQMSVQEIALAFFGGDDEQSANSFSARTYGELAGIVQDDRIQKGSGLKVVEVFMGQEDVQGALLNLMKTQIAGEQR</sequence>
<organism evidence="10 11">
    <name type="scientific">Aspergillus sclerotiicarbonarius (strain CBS 121057 / IBT 28362)</name>
    <dbReference type="NCBI Taxonomy" id="1448318"/>
    <lineage>
        <taxon>Eukaryota</taxon>
        <taxon>Fungi</taxon>
        <taxon>Dikarya</taxon>
        <taxon>Ascomycota</taxon>
        <taxon>Pezizomycotina</taxon>
        <taxon>Eurotiomycetes</taxon>
        <taxon>Eurotiomycetidae</taxon>
        <taxon>Eurotiales</taxon>
        <taxon>Aspergillaceae</taxon>
        <taxon>Aspergillus</taxon>
        <taxon>Aspergillus subgen. Circumdati</taxon>
    </lineage>
</organism>
<dbReference type="SUPFAM" id="SSF52518">
    <property type="entry name" value="Thiamin diphosphate-binding fold (THDP-binding)"/>
    <property type="match status" value="1"/>
</dbReference>
<dbReference type="Gene3D" id="3.40.50.970">
    <property type="match status" value="2"/>
</dbReference>
<dbReference type="GO" id="GO:0005634">
    <property type="term" value="C:nucleus"/>
    <property type="evidence" value="ECO:0007669"/>
    <property type="project" value="TreeGrafter"/>
</dbReference>
<evidence type="ECO:0000256" key="7">
    <source>
        <dbReference type="ARBA" id="ARBA00023239"/>
    </source>
</evidence>
<proteinExistence type="inferred from homology"/>
<feature type="transmembrane region" description="Helical" evidence="8">
    <location>
        <begin position="563"/>
        <end position="585"/>
    </location>
</feature>
<dbReference type="GO" id="GO:0000949">
    <property type="term" value="P:aromatic amino acid family catabolic process to alcohol via Ehrlich pathway"/>
    <property type="evidence" value="ECO:0007669"/>
    <property type="project" value="TreeGrafter"/>
</dbReference>
<comment type="cofactor">
    <cofactor evidence="1">
        <name>thiamine diphosphate</name>
        <dbReference type="ChEBI" id="CHEBI:58937"/>
    </cofactor>
</comment>
<evidence type="ECO:0000256" key="6">
    <source>
        <dbReference type="ARBA" id="ARBA00023052"/>
    </source>
</evidence>
<keyword evidence="11" id="KW-1185">Reference proteome</keyword>
<evidence type="ECO:0000256" key="5">
    <source>
        <dbReference type="ARBA" id="ARBA00022842"/>
    </source>
</evidence>
<evidence type="ECO:0000256" key="3">
    <source>
        <dbReference type="ARBA" id="ARBA00022723"/>
    </source>
</evidence>
<reference evidence="10 11" key="1">
    <citation type="submission" date="2018-02" db="EMBL/GenBank/DDBJ databases">
        <title>The genomes of Aspergillus section Nigri reveals drivers in fungal speciation.</title>
        <authorList>
            <consortium name="DOE Joint Genome Institute"/>
            <person name="Vesth T.C."/>
            <person name="Nybo J."/>
            <person name="Theobald S."/>
            <person name="Brandl J."/>
            <person name="Frisvad J.C."/>
            <person name="Nielsen K.F."/>
            <person name="Lyhne E.K."/>
            <person name="Kogle M.E."/>
            <person name="Kuo A."/>
            <person name="Riley R."/>
            <person name="Clum A."/>
            <person name="Nolan M."/>
            <person name="Lipzen A."/>
            <person name="Salamov A."/>
            <person name="Henrissat B."/>
            <person name="Wiebenga A."/>
            <person name="De vries R.P."/>
            <person name="Grigoriev I.V."/>
            <person name="Mortensen U.H."/>
            <person name="Andersen M.R."/>
            <person name="Baker S.E."/>
        </authorList>
    </citation>
    <scope>NUCLEOTIDE SEQUENCE [LARGE SCALE GENOMIC DNA]</scope>
    <source>
        <strain evidence="10 11">CBS 121057</strain>
    </source>
</reference>
<accession>A0A319E3S1</accession>
<evidence type="ECO:0000313" key="11">
    <source>
        <dbReference type="Proteomes" id="UP000248423"/>
    </source>
</evidence>
<dbReference type="SUPFAM" id="SSF56112">
    <property type="entry name" value="Protein kinase-like (PK-like)"/>
    <property type="match status" value="1"/>
</dbReference>
<gene>
    <name evidence="10" type="ORF">BO78DRAFT_420453</name>
</gene>
<dbReference type="InterPro" id="IPR012000">
    <property type="entry name" value="Thiamin_PyroP_enz_cen_dom"/>
</dbReference>
<evidence type="ECO:0000256" key="8">
    <source>
        <dbReference type="SAM" id="Phobius"/>
    </source>
</evidence>
<dbReference type="PANTHER" id="PTHR43452:SF11">
    <property type="entry name" value="PYRUVATE DECARBOXYLASE"/>
    <property type="match status" value="1"/>
</dbReference>
<dbReference type="InterPro" id="IPR029061">
    <property type="entry name" value="THDP-binding"/>
</dbReference>